<dbReference type="GO" id="GO:0003677">
    <property type="term" value="F:DNA binding"/>
    <property type="evidence" value="ECO:0007669"/>
    <property type="project" value="UniProtKB-KW"/>
</dbReference>
<sequence length="61" mass="7240">MSESKQPHEGEIIFYTTPQGVTRIEVFFQDDTFWLSQKRMGEMFVVDVRTISEHLQNIFKS</sequence>
<dbReference type="PANTHER" id="PTHR35810">
    <property type="entry name" value="CYTOPLASMIC PROTEIN-RELATED"/>
    <property type="match status" value="1"/>
</dbReference>
<proteinExistence type="predicted"/>
<organism evidence="1">
    <name type="scientific">hydrothermal vent metagenome</name>
    <dbReference type="NCBI Taxonomy" id="652676"/>
    <lineage>
        <taxon>unclassified sequences</taxon>
        <taxon>metagenomes</taxon>
        <taxon>ecological metagenomes</taxon>
    </lineage>
</organism>
<keyword evidence="1" id="KW-0238">DNA-binding</keyword>
<protein>
    <submittedName>
        <fullName evidence="1">DNA-binding protein in cluster with Type I restriction-modification system</fullName>
    </submittedName>
</protein>
<gene>
    <name evidence="1" type="ORF">MNBD_CHLOROFLEXI01-697</name>
</gene>
<dbReference type="EMBL" id="UOEU01001043">
    <property type="protein sequence ID" value="VAW43188.1"/>
    <property type="molecule type" value="Genomic_DNA"/>
</dbReference>
<dbReference type="AlphaFoldDB" id="A0A3B0VHX2"/>
<reference evidence="1" key="1">
    <citation type="submission" date="2018-06" db="EMBL/GenBank/DDBJ databases">
        <authorList>
            <person name="Zhirakovskaya E."/>
        </authorList>
    </citation>
    <scope>NUCLEOTIDE SEQUENCE</scope>
</reference>
<evidence type="ECO:0000313" key="1">
    <source>
        <dbReference type="EMBL" id="VAW43188.1"/>
    </source>
</evidence>
<dbReference type="PANTHER" id="PTHR35810:SF1">
    <property type="entry name" value="CYTOPLASMIC PROTEIN"/>
    <property type="match status" value="1"/>
</dbReference>
<accession>A0A3B0VHX2</accession>
<name>A0A3B0VHX2_9ZZZZ</name>
<feature type="non-terminal residue" evidence="1">
    <location>
        <position position="61"/>
    </location>
</feature>